<dbReference type="InterPro" id="IPR036412">
    <property type="entry name" value="HAD-like_sf"/>
</dbReference>
<dbReference type="GO" id="GO:0006970">
    <property type="term" value="P:response to osmotic stress"/>
    <property type="evidence" value="ECO:0007669"/>
    <property type="project" value="TreeGrafter"/>
</dbReference>
<dbReference type="Gene3D" id="1.10.150.240">
    <property type="entry name" value="Putative phosphatase, domain 2"/>
    <property type="match status" value="1"/>
</dbReference>
<dbReference type="InterPro" id="IPR006439">
    <property type="entry name" value="HAD-SF_hydro_IA"/>
</dbReference>
<reference evidence="1 2" key="1">
    <citation type="journal article" date="2016" name="Proc. Natl. Acad. Sci. U.S.A.">
        <title>Comparative genomics of biotechnologically important yeasts.</title>
        <authorList>
            <person name="Riley R."/>
            <person name="Haridas S."/>
            <person name="Wolfe K.H."/>
            <person name="Lopes M.R."/>
            <person name="Hittinger C.T."/>
            <person name="Goeker M."/>
            <person name="Salamov A.A."/>
            <person name="Wisecaver J.H."/>
            <person name="Long T.M."/>
            <person name="Calvey C.H."/>
            <person name="Aerts A.L."/>
            <person name="Barry K.W."/>
            <person name="Choi C."/>
            <person name="Clum A."/>
            <person name="Coughlan A.Y."/>
            <person name="Deshpande S."/>
            <person name="Douglass A.P."/>
            <person name="Hanson S.J."/>
            <person name="Klenk H.-P."/>
            <person name="LaButti K.M."/>
            <person name="Lapidus A."/>
            <person name="Lindquist E.A."/>
            <person name="Lipzen A.M."/>
            <person name="Meier-Kolthoff J.P."/>
            <person name="Ohm R.A."/>
            <person name="Otillar R.P."/>
            <person name="Pangilinan J.L."/>
            <person name="Peng Y."/>
            <person name="Rokas A."/>
            <person name="Rosa C.A."/>
            <person name="Scheuner C."/>
            <person name="Sibirny A.A."/>
            <person name="Slot J.C."/>
            <person name="Stielow J.B."/>
            <person name="Sun H."/>
            <person name="Kurtzman C.P."/>
            <person name="Blackwell M."/>
            <person name="Grigoriev I.V."/>
            <person name="Jeffries T.W."/>
        </authorList>
    </citation>
    <scope>NUCLEOTIDE SEQUENCE [LARGE SCALE GENOMIC DNA]</scope>
    <source>
        <strain evidence="2">ATCC 58044 / CBS 1984 / NCYC 433 / NRRL Y-366-8</strain>
    </source>
</reference>
<dbReference type="InterPro" id="IPR041492">
    <property type="entry name" value="HAD_2"/>
</dbReference>
<dbReference type="GO" id="GO:0006114">
    <property type="term" value="P:glycerol biosynthetic process"/>
    <property type="evidence" value="ECO:0007669"/>
    <property type="project" value="TreeGrafter"/>
</dbReference>
<dbReference type="RefSeq" id="XP_019039904.1">
    <property type="nucleotide sequence ID" value="XM_019184546.1"/>
</dbReference>
<dbReference type="GO" id="GO:0000121">
    <property type="term" value="F:sn-glycerol 1-phosphatase activity"/>
    <property type="evidence" value="ECO:0007669"/>
    <property type="project" value="TreeGrafter"/>
</dbReference>
<dbReference type="SUPFAM" id="SSF56784">
    <property type="entry name" value="HAD-like"/>
    <property type="match status" value="1"/>
</dbReference>
<dbReference type="Pfam" id="PF13419">
    <property type="entry name" value="HAD_2"/>
    <property type="match status" value="1"/>
</dbReference>
<dbReference type="Proteomes" id="UP000094112">
    <property type="component" value="Unassembled WGS sequence"/>
</dbReference>
<dbReference type="CDD" id="cd07527">
    <property type="entry name" value="HAD_ScGPP-like"/>
    <property type="match status" value="1"/>
</dbReference>
<accession>A0A1E3P756</accession>
<dbReference type="AlphaFoldDB" id="A0A1E3P756"/>
<sequence length="252" mass="27436">MTITKQPLAINLNAALFDVDGTIIDSTDAIGDFWRDFGKDKPYFNAQEVIDVSHGWRTFDAIAKYAPDFAIPELVKELEGSVPDKYGSKAKEIPGSPALVRQILALKTNNNKQRVAVATSGTYDMATKWFKIINLEKPEVFITAESVSNGKPHPEPYLQGRERLGYKATDKSVVVFEDAPAGITSGQKAGCLVIGIASTYDAETVKGFGADIVVPDLTQVKVNGYDAENDTFQLVINDYSYASEAALAANKF</sequence>
<dbReference type="EMBL" id="KV454209">
    <property type="protein sequence ID" value="ODQ60697.1"/>
    <property type="molecule type" value="Genomic_DNA"/>
</dbReference>
<dbReference type="OrthoDB" id="40579at2759"/>
<dbReference type="NCBIfam" id="TIGR01509">
    <property type="entry name" value="HAD-SF-IA-v3"/>
    <property type="match status" value="1"/>
</dbReference>
<dbReference type="SFLD" id="SFLDS00003">
    <property type="entry name" value="Haloacid_Dehalogenase"/>
    <property type="match status" value="1"/>
</dbReference>
<evidence type="ECO:0000313" key="1">
    <source>
        <dbReference type="EMBL" id="ODQ60697.1"/>
    </source>
</evidence>
<keyword evidence="2" id="KW-1185">Reference proteome</keyword>
<dbReference type="PANTHER" id="PTHR43481">
    <property type="entry name" value="FRUCTOSE-1-PHOSPHATE PHOSPHATASE"/>
    <property type="match status" value="1"/>
</dbReference>
<dbReference type="InterPro" id="IPR023198">
    <property type="entry name" value="PGP-like_dom2"/>
</dbReference>
<dbReference type="InterPro" id="IPR023214">
    <property type="entry name" value="HAD_sf"/>
</dbReference>
<evidence type="ECO:0000313" key="2">
    <source>
        <dbReference type="Proteomes" id="UP000094112"/>
    </source>
</evidence>
<dbReference type="STRING" id="683960.A0A1E3P756"/>
<dbReference type="PANTHER" id="PTHR43481:SF4">
    <property type="entry name" value="GLYCEROL-1-PHOSPHATE PHOSPHOHYDROLASE 1-RELATED"/>
    <property type="match status" value="1"/>
</dbReference>
<protein>
    <submittedName>
        <fullName evidence="1">Uncharacterized protein</fullName>
    </submittedName>
</protein>
<gene>
    <name evidence="1" type="ORF">WICANDRAFT_77374</name>
</gene>
<name>A0A1E3P756_WICAA</name>
<organism evidence="1 2">
    <name type="scientific">Wickerhamomyces anomalus (strain ATCC 58044 / CBS 1984 / NCYC 433 / NRRL Y-366-8)</name>
    <name type="common">Yeast</name>
    <name type="synonym">Hansenula anomala</name>
    <dbReference type="NCBI Taxonomy" id="683960"/>
    <lineage>
        <taxon>Eukaryota</taxon>
        <taxon>Fungi</taxon>
        <taxon>Dikarya</taxon>
        <taxon>Ascomycota</taxon>
        <taxon>Saccharomycotina</taxon>
        <taxon>Saccharomycetes</taxon>
        <taxon>Phaffomycetales</taxon>
        <taxon>Wickerhamomycetaceae</taxon>
        <taxon>Wickerhamomyces</taxon>
    </lineage>
</organism>
<dbReference type="Gene3D" id="3.40.50.1000">
    <property type="entry name" value="HAD superfamily/HAD-like"/>
    <property type="match status" value="1"/>
</dbReference>
<proteinExistence type="predicted"/>
<dbReference type="SFLD" id="SFLDG01129">
    <property type="entry name" value="C1.5:_HAD__Beta-PGM__Phosphata"/>
    <property type="match status" value="1"/>
</dbReference>
<dbReference type="InterPro" id="IPR051806">
    <property type="entry name" value="HAD-like_SPP"/>
</dbReference>
<dbReference type="SFLD" id="SFLDG01135">
    <property type="entry name" value="C1.5.6:_HAD__Beta-PGM__Phospha"/>
    <property type="match status" value="1"/>
</dbReference>
<dbReference type="GeneID" id="30201792"/>